<organism evidence="1 2">
    <name type="scientific">Durusdinium trenchii</name>
    <dbReference type="NCBI Taxonomy" id="1381693"/>
    <lineage>
        <taxon>Eukaryota</taxon>
        <taxon>Sar</taxon>
        <taxon>Alveolata</taxon>
        <taxon>Dinophyceae</taxon>
        <taxon>Suessiales</taxon>
        <taxon>Symbiodiniaceae</taxon>
        <taxon>Durusdinium</taxon>
    </lineage>
</organism>
<evidence type="ECO:0000313" key="2">
    <source>
        <dbReference type="Proteomes" id="UP001642464"/>
    </source>
</evidence>
<comment type="caution">
    <text evidence="1">The sequence shown here is derived from an EMBL/GenBank/DDBJ whole genome shotgun (WGS) entry which is preliminary data.</text>
</comment>
<name>A0ABP0NF39_9DINO</name>
<dbReference type="Proteomes" id="UP001642464">
    <property type="component" value="Unassembled WGS sequence"/>
</dbReference>
<dbReference type="EMBL" id="CAXAMM010028003">
    <property type="protein sequence ID" value="CAK9062028.1"/>
    <property type="molecule type" value="Genomic_DNA"/>
</dbReference>
<reference evidence="1 2" key="1">
    <citation type="submission" date="2024-02" db="EMBL/GenBank/DDBJ databases">
        <authorList>
            <person name="Chen Y."/>
            <person name="Shah S."/>
            <person name="Dougan E. K."/>
            <person name="Thang M."/>
            <person name="Chan C."/>
        </authorList>
    </citation>
    <scope>NUCLEOTIDE SEQUENCE [LARGE SCALE GENOMIC DNA]</scope>
</reference>
<accession>A0ABP0NF39</accession>
<proteinExistence type="predicted"/>
<sequence>MYRWAQPNDNSDVVDVAVKCISVQKGLRWEEFRNNTRNRGAEWLRGRLQELGRDELRSLAVAGGIRAKLGDRWLPVTQLRSALTEALAPTEPASSSSRSVAQARWEEFRNNAVNQGAEWLRGSLEQVGAVELRSVAVAGGIAARTGDGWLTVTQLRSALMEALSPTEQAQSRSSSRSVVEARWEEFRNNAVNQGAEWLRGRLQELGRDELRSLAVAGGIRAKLGIAARTGDGWLTVTQLRSALMEGAHRAGSVAVVFWSSSRSVVEARWEEFRNNAVNQGAEWLRGSLEQMGRDELRSLAVAGGIRAKLGDRWLPVIQLRSALMEALAPTEQAQSVAQARWEEFRNNAVNQGAEWLRAWTFGTEESGEHLAFRFFMSWKHGFAALARLVDFGNAVGKDTYRAPECIVPRRSRIAVSFAKRKFGVSVSEVQV</sequence>
<gene>
    <name evidence="1" type="ORF">SCF082_LOCUS32397</name>
</gene>
<keyword evidence="2" id="KW-1185">Reference proteome</keyword>
<protein>
    <submittedName>
        <fullName evidence="1">Uncharacterized protein</fullName>
    </submittedName>
</protein>
<evidence type="ECO:0000313" key="1">
    <source>
        <dbReference type="EMBL" id="CAK9062028.1"/>
    </source>
</evidence>